<keyword evidence="8" id="KW-1185">Reference proteome</keyword>
<comment type="similarity">
    <text evidence="5">Belongs to the purine/pyrimidine phosphoribosyltransferase family. Xpt subfamily.</text>
</comment>
<feature type="binding site" evidence="5">
    <location>
        <position position="20"/>
    </location>
    <ligand>
        <name>xanthine</name>
        <dbReference type="ChEBI" id="CHEBI:17712"/>
    </ligand>
</feature>
<accession>A0ABV0BUZ2</accession>
<dbReference type="Gene3D" id="3.40.50.2020">
    <property type="match status" value="1"/>
</dbReference>
<name>A0ABV0BUZ2_9SPHI</name>
<dbReference type="EC" id="2.4.2.22" evidence="5 6"/>
<evidence type="ECO:0000256" key="4">
    <source>
        <dbReference type="ARBA" id="ARBA00022726"/>
    </source>
</evidence>
<reference evidence="7 8" key="1">
    <citation type="submission" date="2024-04" db="EMBL/GenBank/DDBJ databases">
        <title>WGS of bacteria from Torrens River.</title>
        <authorList>
            <person name="Wyrsch E.R."/>
            <person name="Drigo B."/>
        </authorList>
    </citation>
    <scope>NUCLEOTIDE SEQUENCE [LARGE SCALE GENOMIC DNA]</scope>
    <source>
        <strain evidence="7 8">TWI391</strain>
    </source>
</reference>
<protein>
    <recommendedName>
        <fullName evidence="5 6">Xanthine phosphoribosyltransferase</fullName>
        <shortName evidence="5">XPRTase</shortName>
        <ecNumber evidence="5 6">2.4.2.22</ecNumber>
    </recommendedName>
</protein>
<dbReference type="PANTHER" id="PTHR43864">
    <property type="entry name" value="HYPOXANTHINE/GUANINE PHOSPHORIBOSYLTRANSFERASE"/>
    <property type="match status" value="1"/>
</dbReference>
<comment type="catalytic activity">
    <reaction evidence="5">
        <text>XMP + diphosphate = xanthine + 5-phospho-alpha-D-ribose 1-diphosphate</text>
        <dbReference type="Rhea" id="RHEA:10800"/>
        <dbReference type="ChEBI" id="CHEBI:17712"/>
        <dbReference type="ChEBI" id="CHEBI:33019"/>
        <dbReference type="ChEBI" id="CHEBI:57464"/>
        <dbReference type="ChEBI" id="CHEBI:58017"/>
        <dbReference type="EC" id="2.4.2.22"/>
    </reaction>
</comment>
<dbReference type="NCBIfam" id="TIGR01744">
    <property type="entry name" value="XPRTase"/>
    <property type="match status" value="1"/>
</dbReference>
<dbReference type="EMBL" id="JBDJNQ010000007">
    <property type="protein sequence ID" value="MEN5378591.1"/>
    <property type="molecule type" value="Genomic_DNA"/>
</dbReference>
<dbReference type="SUPFAM" id="SSF53271">
    <property type="entry name" value="PRTase-like"/>
    <property type="match status" value="1"/>
</dbReference>
<comment type="subcellular location">
    <subcellularLocation>
        <location evidence="5">Cytoplasm</location>
    </subcellularLocation>
</comment>
<dbReference type="Proteomes" id="UP001409291">
    <property type="component" value="Unassembled WGS sequence"/>
</dbReference>
<dbReference type="InterPro" id="IPR000836">
    <property type="entry name" value="PRTase_dom"/>
</dbReference>
<feature type="binding site" evidence="5">
    <location>
        <position position="27"/>
    </location>
    <ligand>
        <name>xanthine</name>
        <dbReference type="ChEBI" id="CHEBI:17712"/>
    </ligand>
</feature>
<comment type="caution">
    <text evidence="7">The sequence shown here is derived from an EMBL/GenBank/DDBJ whole genome shotgun (WGS) entry which is preliminary data.</text>
</comment>
<gene>
    <name evidence="5 7" type="primary">xpt</name>
    <name evidence="7" type="ORF">ABE541_15115</name>
</gene>
<evidence type="ECO:0000313" key="8">
    <source>
        <dbReference type="Proteomes" id="UP001409291"/>
    </source>
</evidence>
<comment type="pathway">
    <text evidence="5">Purine metabolism; XMP biosynthesis via salvage pathway; XMP from xanthine: step 1/1.</text>
</comment>
<proteinExistence type="inferred from homology"/>
<dbReference type="RefSeq" id="WP_339424285.1">
    <property type="nucleotide sequence ID" value="NZ_JBDJNQ010000007.1"/>
</dbReference>
<comment type="subunit">
    <text evidence="5">Homodimer.</text>
</comment>
<dbReference type="InterPro" id="IPR050118">
    <property type="entry name" value="Pur/Pyrimidine_PRTase"/>
</dbReference>
<evidence type="ECO:0000256" key="6">
    <source>
        <dbReference type="NCBIfam" id="TIGR01744"/>
    </source>
</evidence>
<evidence type="ECO:0000256" key="5">
    <source>
        <dbReference type="HAMAP-Rule" id="MF_01184"/>
    </source>
</evidence>
<sequence length="189" mass="21124">MKLLKDRILKDGKSFEGGILKVDSFINHQMDPILMKSIGVEFVRRFGNLPMNKIITIEASGIAPAIMLGYLLELPVVFVKKAVPKTMNNMLTASVYSYTKDKTYDICVSTDFLTKTDQVVFIDDFLANGNASIGVYELVKKAGATMLGMGFIIEKSFQKGNERLQELNIQIESLARIKTLGDNLIEFED</sequence>
<dbReference type="GO" id="GO:0000310">
    <property type="term" value="F:xanthine phosphoribosyltransferase activity"/>
    <property type="evidence" value="ECO:0007669"/>
    <property type="project" value="UniProtKB-EC"/>
</dbReference>
<dbReference type="InterPro" id="IPR029057">
    <property type="entry name" value="PRTase-like"/>
</dbReference>
<keyword evidence="1 5" id="KW-0963">Cytoplasm</keyword>
<dbReference type="PANTHER" id="PTHR43864:SF1">
    <property type="entry name" value="XANTHINE PHOSPHORIBOSYLTRANSFERASE"/>
    <property type="match status" value="1"/>
</dbReference>
<dbReference type="HAMAP" id="MF_01184">
    <property type="entry name" value="XPRTase"/>
    <property type="match status" value="1"/>
</dbReference>
<feature type="binding site" evidence="5">
    <location>
        <begin position="127"/>
        <end position="131"/>
    </location>
    <ligand>
        <name>5-phospho-alpha-D-ribose 1-diphosphate</name>
        <dbReference type="ChEBI" id="CHEBI:58017"/>
    </ligand>
</feature>
<evidence type="ECO:0000256" key="2">
    <source>
        <dbReference type="ARBA" id="ARBA00022676"/>
    </source>
</evidence>
<dbReference type="CDD" id="cd06223">
    <property type="entry name" value="PRTases_typeI"/>
    <property type="match status" value="1"/>
</dbReference>
<dbReference type="InterPro" id="IPR010079">
    <property type="entry name" value="Xanthine_PRibTrfase"/>
</dbReference>
<keyword evidence="2 5" id="KW-0328">Glycosyltransferase</keyword>
<evidence type="ECO:0000256" key="1">
    <source>
        <dbReference type="ARBA" id="ARBA00022490"/>
    </source>
</evidence>
<keyword evidence="4 5" id="KW-0660">Purine salvage</keyword>
<evidence type="ECO:0000256" key="3">
    <source>
        <dbReference type="ARBA" id="ARBA00022679"/>
    </source>
</evidence>
<feature type="binding site" evidence="5">
    <location>
        <position position="155"/>
    </location>
    <ligand>
        <name>xanthine</name>
        <dbReference type="ChEBI" id="CHEBI:17712"/>
    </ligand>
</feature>
<dbReference type="NCBIfam" id="NF006671">
    <property type="entry name" value="PRK09219.1"/>
    <property type="match status" value="1"/>
</dbReference>
<comment type="function">
    <text evidence="5">Converts the preformed base xanthine, a product of nucleic acid breakdown, to xanthosine 5'-monophosphate (XMP), so it can be reused for RNA or DNA synthesis.</text>
</comment>
<evidence type="ECO:0000313" key="7">
    <source>
        <dbReference type="EMBL" id="MEN5378591.1"/>
    </source>
</evidence>
<organism evidence="7 8">
    <name type="scientific">Sphingobacterium kitahiroshimense</name>
    <dbReference type="NCBI Taxonomy" id="470446"/>
    <lineage>
        <taxon>Bacteria</taxon>
        <taxon>Pseudomonadati</taxon>
        <taxon>Bacteroidota</taxon>
        <taxon>Sphingobacteriia</taxon>
        <taxon>Sphingobacteriales</taxon>
        <taxon>Sphingobacteriaceae</taxon>
        <taxon>Sphingobacterium</taxon>
    </lineage>
</organism>
<keyword evidence="3 5" id="KW-0808">Transferase</keyword>